<feature type="domain" description="Calcineurin-like phosphoesterase" evidence="3">
    <location>
        <begin position="47"/>
        <end position="212"/>
    </location>
</feature>
<dbReference type="PANTHER" id="PTHR31302:SF31">
    <property type="entry name" value="PHOSPHODIESTERASE YAEI"/>
    <property type="match status" value="1"/>
</dbReference>
<sequence length="287" mass="33216">MLFKFIIILFVLAFYSLYKANKNTHEIKLNTIIPILNTSEDKSIESLRVLQLSDMHVEHISISPEQLYNKLRYENIDMIALTGDFLDRPKSIPKLESYLNVIKKLAPKHGVYAVYGNHDYKLGQRNFQLLRKTLTKYNVIMMQNENHILNINGNKLQVIGIDDHHSKKHNVQLAYQGTQTNAYRLVLTHDPNIVLQMKDYDFDYMLSGHFHGGQICWPKPYHLMKFGKLVRLNLIKGLIKHEGKVFYINEGLGQTGINIRVGSRPEITIHELFIAPLPNEVILNKAI</sequence>
<proteinExistence type="predicted"/>
<keyword evidence="5" id="KW-1185">Reference proteome</keyword>
<reference evidence="4 5" key="1">
    <citation type="submission" date="2021-06" db="EMBL/GenBank/DDBJ databases">
        <title>Bacillus sp. RD4P76, an endophyte from a halophyte.</title>
        <authorList>
            <person name="Sun J.-Q."/>
        </authorList>
    </citation>
    <scope>NUCLEOTIDE SEQUENCE [LARGE SCALE GENOMIC DNA]</scope>
    <source>
        <strain evidence="4 5">JCM 17098</strain>
    </source>
</reference>
<evidence type="ECO:0000259" key="3">
    <source>
        <dbReference type="Pfam" id="PF00149"/>
    </source>
</evidence>
<evidence type="ECO:0000256" key="1">
    <source>
        <dbReference type="ARBA" id="ARBA00022723"/>
    </source>
</evidence>
<organism evidence="4 5">
    <name type="scientific">Evansella alkalicola</name>
    <dbReference type="NCBI Taxonomy" id="745819"/>
    <lineage>
        <taxon>Bacteria</taxon>
        <taxon>Bacillati</taxon>
        <taxon>Bacillota</taxon>
        <taxon>Bacilli</taxon>
        <taxon>Bacillales</taxon>
        <taxon>Bacillaceae</taxon>
        <taxon>Evansella</taxon>
    </lineage>
</organism>
<keyword evidence="2" id="KW-0378">Hydrolase</keyword>
<gene>
    <name evidence="4" type="ORF">KS407_04140</name>
</gene>
<dbReference type="SUPFAM" id="SSF56300">
    <property type="entry name" value="Metallo-dependent phosphatases"/>
    <property type="match status" value="1"/>
</dbReference>
<comment type="caution">
    <text evidence="4">The sequence shown here is derived from an EMBL/GenBank/DDBJ whole genome shotgun (WGS) entry which is preliminary data.</text>
</comment>
<dbReference type="EMBL" id="JAHQCR010000020">
    <property type="protein sequence ID" value="MBU9720635.1"/>
    <property type="molecule type" value="Genomic_DNA"/>
</dbReference>
<dbReference type="PANTHER" id="PTHR31302">
    <property type="entry name" value="TRANSMEMBRANE PROTEIN WITH METALLOPHOSPHOESTERASE DOMAIN-RELATED"/>
    <property type="match status" value="1"/>
</dbReference>
<evidence type="ECO:0000313" key="5">
    <source>
        <dbReference type="Proteomes" id="UP000790580"/>
    </source>
</evidence>
<accession>A0ABS6JQ23</accession>
<dbReference type="Pfam" id="PF00149">
    <property type="entry name" value="Metallophos"/>
    <property type="match status" value="1"/>
</dbReference>
<evidence type="ECO:0000313" key="4">
    <source>
        <dbReference type="EMBL" id="MBU9720635.1"/>
    </source>
</evidence>
<keyword evidence="1" id="KW-0479">Metal-binding</keyword>
<protein>
    <submittedName>
        <fullName evidence="4">Metallophosphoesterase</fullName>
    </submittedName>
</protein>
<dbReference type="InterPro" id="IPR004843">
    <property type="entry name" value="Calcineurin-like_PHP"/>
</dbReference>
<dbReference type="Gene3D" id="3.60.21.10">
    <property type="match status" value="1"/>
</dbReference>
<dbReference type="InterPro" id="IPR029052">
    <property type="entry name" value="Metallo-depent_PP-like"/>
</dbReference>
<dbReference type="InterPro" id="IPR051158">
    <property type="entry name" value="Metallophosphoesterase_sf"/>
</dbReference>
<dbReference type="Proteomes" id="UP000790580">
    <property type="component" value="Unassembled WGS sequence"/>
</dbReference>
<evidence type="ECO:0000256" key="2">
    <source>
        <dbReference type="ARBA" id="ARBA00022801"/>
    </source>
</evidence>
<name>A0ABS6JQ23_9BACI</name>